<evidence type="ECO:0000313" key="10">
    <source>
        <dbReference type="EMBL" id="MBM7634165.1"/>
    </source>
</evidence>
<dbReference type="PANTHER" id="PTHR42929">
    <property type="entry name" value="INNER MEMBRANE ABC TRANSPORTER PERMEASE PROTEIN YDCU-RELATED-RELATED"/>
    <property type="match status" value="1"/>
</dbReference>
<keyword evidence="4" id="KW-1003">Cell membrane</keyword>
<name>A0ABS2PGL4_9BACL</name>
<dbReference type="InterPro" id="IPR000515">
    <property type="entry name" value="MetI-like"/>
</dbReference>
<feature type="transmembrane region" description="Helical" evidence="8">
    <location>
        <begin position="205"/>
        <end position="226"/>
    </location>
</feature>
<evidence type="ECO:0000256" key="1">
    <source>
        <dbReference type="ARBA" id="ARBA00004651"/>
    </source>
</evidence>
<keyword evidence="3 8" id="KW-0813">Transport</keyword>
<feature type="transmembrane region" description="Helical" evidence="8">
    <location>
        <begin position="246"/>
        <end position="269"/>
    </location>
</feature>
<dbReference type="PROSITE" id="PS50928">
    <property type="entry name" value="ABC_TM1"/>
    <property type="match status" value="1"/>
</dbReference>
<dbReference type="RefSeq" id="WP_204698926.1">
    <property type="nucleotide sequence ID" value="NZ_JAFBEC010000009.1"/>
</dbReference>
<keyword evidence="11" id="KW-1185">Reference proteome</keyword>
<comment type="subcellular location">
    <subcellularLocation>
        <location evidence="1 8">Cell membrane</location>
        <topology evidence="1 8">Multi-pass membrane protein</topology>
    </subcellularLocation>
</comment>
<keyword evidence="7 8" id="KW-0472">Membrane</keyword>
<evidence type="ECO:0000256" key="8">
    <source>
        <dbReference type="RuleBase" id="RU363032"/>
    </source>
</evidence>
<accession>A0ABS2PGL4</accession>
<feature type="transmembrane region" description="Helical" evidence="8">
    <location>
        <begin position="63"/>
        <end position="86"/>
    </location>
</feature>
<comment type="similarity">
    <text evidence="2">Belongs to the binding-protein-dependent transport system permease family. CysTW subfamily.</text>
</comment>
<feature type="transmembrane region" description="Helical" evidence="8">
    <location>
        <begin position="98"/>
        <end position="122"/>
    </location>
</feature>
<evidence type="ECO:0000256" key="5">
    <source>
        <dbReference type="ARBA" id="ARBA00022692"/>
    </source>
</evidence>
<evidence type="ECO:0000256" key="3">
    <source>
        <dbReference type="ARBA" id="ARBA00022448"/>
    </source>
</evidence>
<evidence type="ECO:0000313" key="11">
    <source>
        <dbReference type="Proteomes" id="UP000741863"/>
    </source>
</evidence>
<evidence type="ECO:0000259" key="9">
    <source>
        <dbReference type="PROSITE" id="PS50928"/>
    </source>
</evidence>
<evidence type="ECO:0000256" key="2">
    <source>
        <dbReference type="ARBA" id="ARBA00007069"/>
    </source>
</evidence>
<protein>
    <submittedName>
        <fullName evidence="10">Spermidine/putrescine transport system permease protein</fullName>
    </submittedName>
</protein>
<keyword evidence="5 8" id="KW-0812">Transmembrane</keyword>
<feature type="transmembrane region" description="Helical" evidence="8">
    <location>
        <begin position="142"/>
        <end position="169"/>
    </location>
</feature>
<dbReference type="PANTHER" id="PTHR42929:SF1">
    <property type="entry name" value="INNER MEMBRANE ABC TRANSPORTER PERMEASE PROTEIN YDCU-RELATED"/>
    <property type="match status" value="1"/>
</dbReference>
<dbReference type="SUPFAM" id="SSF161098">
    <property type="entry name" value="MetI-like"/>
    <property type="match status" value="1"/>
</dbReference>
<feature type="transmembrane region" description="Helical" evidence="8">
    <location>
        <begin position="7"/>
        <end position="32"/>
    </location>
</feature>
<dbReference type="Proteomes" id="UP000741863">
    <property type="component" value="Unassembled WGS sequence"/>
</dbReference>
<dbReference type="EMBL" id="JAFBEC010000009">
    <property type="protein sequence ID" value="MBM7634165.1"/>
    <property type="molecule type" value="Genomic_DNA"/>
</dbReference>
<dbReference type="CDD" id="cd06261">
    <property type="entry name" value="TM_PBP2"/>
    <property type="match status" value="1"/>
</dbReference>
<comment type="caution">
    <text evidence="10">The sequence shown here is derived from an EMBL/GenBank/DDBJ whole genome shotgun (WGS) entry which is preliminary data.</text>
</comment>
<dbReference type="Pfam" id="PF00528">
    <property type="entry name" value="BPD_transp_1"/>
    <property type="match status" value="1"/>
</dbReference>
<proteinExistence type="inferred from homology"/>
<evidence type="ECO:0000256" key="4">
    <source>
        <dbReference type="ARBA" id="ARBA00022475"/>
    </source>
</evidence>
<sequence length="282" mass="31557">MKPIRNAYALLSPAIVWLTLFLVVPVALITVISFSTDGGYGLIIYEFSLDAYIQAFDPFYLQIIWQSVVWAFVSTVICLVVGYPFAYFIAHSGKWKNILLILVMIPFWSNLLIRLYAWVILLNNEGVINQFLLSIGLISEPITMLYTPFSIVVGMVYGFLPFMILPIYASIEQLDRRYLEAAEDLGAGPVSTFLRVTLPITMPGVIAGVFMTFIPAVSVFVITDLLTGNRLVMIGNVIRDAFVVEMNWQLGSALSILLMALVLLSVLIFTRFTSSRSKKATR</sequence>
<organism evidence="10 11">
    <name type="scientific">Geomicrobium sediminis</name>
    <dbReference type="NCBI Taxonomy" id="1347788"/>
    <lineage>
        <taxon>Bacteria</taxon>
        <taxon>Bacillati</taxon>
        <taxon>Bacillota</taxon>
        <taxon>Bacilli</taxon>
        <taxon>Bacillales</taxon>
        <taxon>Geomicrobium</taxon>
    </lineage>
</organism>
<dbReference type="Gene3D" id="1.10.3720.10">
    <property type="entry name" value="MetI-like"/>
    <property type="match status" value="1"/>
</dbReference>
<evidence type="ECO:0000256" key="6">
    <source>
        <dbReference type="ARBA" id="ARBA00022989"/>
    </source>
</evidence>
<dbReference type="InterPro" id="IPR035906">
    <property type="entry name" value="MetI-like_sf"/>
</dbReference>
<evidence type="ECO:0000256" key="7">
    <source>
        <dbReference type="ARBA" id="ARBA00023136"/>
    </source>
</evidence>
<keyword evidence="6 8" id="KW-1133">Transmembrane helix</keyword>
<feature type="domain" description="ABC transmembrane type-1" evidence="9">
    <location>
        <begin position="64"/>
        <end position="269"/>
    </location>
</feature>
<reference evidence="10 11" key="1">
    <citation type="submission" date="2021-01" db="EMBL/GenBank/DDBJ databases">
        <title>Genomic Encyclopedia of Type Strains, Phase IV (KMG-IV): sequencing the most valuable type-strain genomes for metagenomic binning, comparative biology and taxonomic classification.</title>
        <authorList>
            <person name="Goeker M."/>
        </authorList>
    </citation>
    <scope>NUCLEOTIDE SEQUENCE [LARGE SCALE GENOMIC DNA]</scope>
    <source>
        <strain evidence="10 11">DSM 25540</strain>
    </source>
</reference>
<gene>
    <name evidence="10" type="ORF">JOD17_003265</name>
</gene>